<name>A0A5A5U2J9_LEUCI</name>
<dbReference type="PIRSF" id="PIRSF033111">
    <property type="entry name" value="UCP033111"/>
    <property type="match status" value="1"/>
</dbReference>
<dbReference type="InterPro" id="IPR036259">
    <property type="entry name" value="MFS_trans_sf"/>
</dbReference>
<evidence type="ECO:0000256" key="1">
    <source>
        <dbReference type="SAM" id="Phobius"/>
    </source>
</evidence>
<dbReference type="Proteomes" id="UP000323274">
    <property type="component" value="Unassembled WGS sequence"/>
</dbReference>
<dbReference type="InterPro" id="IPR009214">
    <property type="entry name" value="DUF1129"/>
</dbReference>
<organism evidence="2 3">
    <name type="scientific">Leuconostoc citreum</name>
    <dbReference type="NCBI Taxonomy" id="33964"/>
    <lineage>
        <taxon>Bacteria</taxon>
        <taxon>Bacillati</taxon>
        <taxon>Bacillota</taxon>
        <taxon>Bacilli</taxon>
        <taxon>Lactobacillales</taxon>
        <taxon>Lactobacillaceae</taxon>
        <taxon>Leuconostoc</taxon>
    </lineage>
</organism>
<dbReference type="EMBL" id="BJJW01000016">
    <property type="protein sequence ID" value="GDZ84599.1"/>
    <property type="molecule type" value="Genomic_DNA"/>
</dbReference>
<accession>A0A5A5U2J9</accession>
<feature type="transmembrane region" description="Helical" evidence="1">
    <location>
        <begin position="116"/>
        <end position="137"/>
    </location>
</feature>
<evidence type="ECO:0000313" key="2">
    <source>
        <dbReference type="EMBL" id="GDZ84599.1"/>
    </source>
</evidence>
<feature type="transmembrane region" description="Helical" evidence="1">
    <location>
        <begin position="87"/>
        <end position="110"/>
    </location>
</feature>
<dbReference type="RefSeq" id="WP_004901280.1">
    <property type="nucleotide sequence ID" value="NZ_BJJW01000016.1"/>
</dbReference>
<feature type="transmembrane region" description="Helical" evidence="1">
    <location>
        <begin position="185"/>
        <end position="202"/>
    </location>
</feature>
<keyword evidence="1" id="KW-0472">Membrane</keyword>
<reference evidence="2 3" key="1">
    <citation type="submission" date="2019-04" db="EMBL/GenBank/DDBJ databases">
        <title>A pseudo-fructophilic Leuconostoc citreum strain F192-5 isolated from peel of satsuma mandarin: the first report for isolation and characterization of strain-dependent fructophilic-like characteristics.</title>
        <authorList>
            <person name="Maeno S."/>
            <person name="Tanizawa Y."/>
            <person name="Kajikawa A."/>
            <person name="Kanesaki Y."/>
            <person name="Kubota E."/>
            <person name="Arita M."/>
            <person name="Leon D."/>
            <person name="Endo A."/>
        </authorList>
    </citation>
    <scope>NUCLEOTIDE SEQUENCE [LARGE SCALE GENOMIC DNA]</scope>
    <source>
        <strain evidence="2 3">F192-5</strain>
    </source>
</reference>
<sequence>MVEEKHQLTKKNEDFIFRFKKIVAQNSHLSAEKIEEITDEVTAELLAAQGTGTTAVQLFGTPTQAAQKYLDPTVTAKKLHDYKFAPLALDTSLVIFMLFSGVFGLSLFFAKQQANQGAGIISLLLIAALGGSIYTGIILKLTPNPKAPENAPSNSRRWLYLIAAVLAWLIGFLILGLLPPVINPTLPPVAYIILAAAAYGLFRWNRQKAGLKGGFFAISQLSQQARLDSAKTKK</sequence>
<keyword evidence="1" id="KW-0812">Transmembrane</keyword>
<protein>
    <submittedName>
        <fullName evidence="2">Membrane protein</fullName>
    </submittedName>
</protein>
<keyword evidence="1" id="KW-1133">Transmembrane helix</keyword>
<dbReference type="Pfam" id="PF06570">
    <property type="entry name" value="DUF1129"/>
    <property type="match status" value="1"/>
</dbReference>
<evidence type="ECO:0000313" key="3">
    <source>
        <dbReference type="Proteomes" id="UP000323274"/>
    </source>
</evidence>
<dbReference type="AlphaFoldDB" id="A0A5A5U2J9"/>
<feature type="transmembrane region" description="Helical" evidence="1">
    <location>
        <begin position="158"/>
        <end position="179"/>
    </location>
</feature>
<comment type="caution">
    <text evidence="2">The sequence shown here is derived from an EMBL/GenBank/DDBJ whole genome shotgun (WGS) entry which is preliminary data.</text>
</comment>
<proteinExistence type="predicted"/>
<gene>
    <name evidence="2" type="ORF">LCIT_18410</name>
</gene>
<dbReference type="SUPFAM" id="SSF103473">
    <property type="entry name" value="MFS general substrate transporter"/>
    <property type="match status" value="1"/>
</dbReference>